<dbReference type="Pfam" id="PF00106">
    <property type="entry name" value="adh_short"/>
    <property type="match status" value="1"/>
</dbReference>
<protein>
    <submittedName>
        <fullName evidence="1">SDR family NAD(P)-dependent oxidoreductase</fullName>
    </submittedName>
</protein>
<evidence type="ECO:0000313" key="2">
    <source>
        <dbReference type="Proteomes" id="UP001521150"/>
    </source>
</evidence>
<dbReference type="InterPro" id="IPR002347">
    <property type="entry name" value="SDR_fam"/>
</dbReference>
<dbReference type="EMBL" id="JAJVCN010000001">
    <property type="protein sequence ID" value="MCE7003708.1"/>
    <property type="molecule type" value="Genomic_DNA"/>
</dbReference>
<dbReference type="InterPro" id="IPR036291">
    <property type="entry name" value="NAD(P)-bd_dom_sf"/>
</dbReference>
<sequence>MSARAALITGGTSGIGMATAKLLHSRGYRVAVTGQRPESVARAREELPEEILVVQG</sequence>
<gene>
    <name evidence="1" type="ORF">LWC34_12850</name>
</gene>
<evidence type="ECO:0000313" key="1">
    <source>
        <dbReference type="EMBL" id="MCE7003708.1"/>
    </source>
</evidence>
<organism evidence="1 2">
    <name type="scientific">Kibdelosporangium philippinense</name>
    <dbReference type="NCBI Taxonomy" id="211113"/>
    <lineage>
        <taxon>Bacteria</taxon>
        <taxon>Bacillati</taxon>
        <taxon>Actinomycetota</taxon>
        <taxon>Actinomycetes</taxon>
        <taxon>Pseudonocardiales</taxon>
        <taxon>Pseudonocardiaceae</taxon>
        <taxon>Kibdelosporangium</taxon>
    </lineage>
</organism>
<dbReference type="Proteomes" id="UP001521150">
    <property type="component" value="Unassembled WGS sequence"/>
</dbReference>
<name>A0ABS8ZB00_9PSEU</name>
<dbReference type="RefSeq" id="WP_233725277.1">
    <property type="nucleotide sequence ID" value="NZ_JAJVCN010000001.1"/>
</dbReference>
<keyword evidence="2" id="KW-1185">Reference proteome</keyword>
<reference evidence="1 2" key="1">
    <citation type="submission" date="2021-12" db="EMBL/GenBank/DDBJ databases">
        <title>Genome sequence of Kibdelosporangium philippinense ATCC 49844.</title>
        <authorList>
            <person name="Fedorov E.A."/>
            <person name="Omeragic M."/>
            <person name="Shalygina K.F."/>
            <person name="Maclea K.S."/>
        </authorList>
    </citation>
    <scope>NUCLEOTIDE SEQUENCE [LARGE SCALE GENOMIC DNA]</scope>
    <source>
        <strain evidence="1 2">ATCC 49844</strain>
    </source>
</reference>
<accession>A0ABS8ZB00</accession>
<dbReference type="Gene3D" id="3.40.50.720">
    <property type="entry name" value="NAD(P)-binding Rossmann-like Domain"/>
    <property type="match status" value="1"/>
</dbReference>
<proteinExistence type="predicted"/>
<comment type="caution">
    <text evidence="1">The sequence shown here is derived from an EMBL/GenBank/DDBJ whole genome shotgun (WGS) entry which is preliminary data.</text>
</comment>
<dbReference type="SUPFAM" id="SSF51735">
    <property type="entry name" value="NAD(P)-binding Rossmann-fold domains"/>
    <property type="match status" value="1"/>
</dbReference>